<dbReference type="AlphaFoldDB" id="Q16WX4"/>
<gene>
    <name evidence="1" type="ORF">AaeL_AAEL009069</name>
</gene>
<proteinExistence type="predicted"/>
<accession>Q16WX4</accession>
<dbReference type="PaxDb" id="7159-AAEL009069-PA"/>
<organism evidence="1 2">
    <name type="scientific">Aedes aegypti</name>
    <name type="common">Yellowfever mosquito</name>
    <name type="synonym">Culex aegypti</name>
    <dbReference type="NCBI Taxonomy" id="7159"/>
    <lineage>
        <taxon>Eukaryota</taxon>
        <taxon>Metazoa</taxon>
        <taxon>Ecdysozoa</taxon>
        <taxon>Arthropoda</taxon>
        <taxon>Hexapoda</taxon>
        <taxon>Insecta</taxon>
        <taxon>Pterygota</taxon>
        <taxon>Neoptera</taxon>
        <taxon>Endopterygota</taxon>
        <taxon>Diptera</taxon>
        <taxon>Nematocera</taxon>
        <taxon>Culicoidea</taxon>
        <taxon>Culicidae</taxon>
        <taxon>Culicinae</taxon>
        <taxon>Aedini</taxon>
        <taxon>Aedes</taxon>
        <taxon>Stegomyia</taxon>
    </lineage>
</organism>
<reference evidence="1" key="2">
    <citation type="journal article" date="2007" name="Science">
        <title>Genome sequence of Aedes aegypti, a major arbovirus vector.</title>
        <authorList>
            <person name="Nene V."/>
            <person name="Wortman J.R."/>
            <person name="Lawson D."/>
            <person name="Haas B."/>
            <person name="Kodira C."/>
            <person name="Tu Z.J."/>
            <person name="Loftus B."/>
            <person name="Xi Z."/>
            <person name="Megy K."/>
            <person name="Grabherr M."/>
            <person name="Ren Q."/>
            <person name="Zdobnov E.M."/>
            <person name="Lobo N.F."/>
            <person name="Campbell K.S."/>
            <person name="Brown S.E."/>
            <person name="Bonaldo M.F."/>
            <person name="Zhu J."/>
            <person name="Sinkins S.P."/>
            <person name="Hogenkamp D.G."/>
            <person name="Amedeo P."/>
            <person name="Arensburger P."/>
            <person name="Atkinson P.W."/>
            <person name="Bidwell S."/>
            <person name="Biedler J."/>
            <person name="Birney E."/>
            <person name="Bruggner R.V."/>
            <person name="Costas J."/>
            <person name="Coy M.R."/>
            <person name="Crabtree J."/>
            <person name="Crawford M."/>
            <person name="Debruyn B."/>
            <person name="Decaprio D."/>
            <person name="Eiglmeier K."/>
            <person name="Eisenstadt E."/>
            <person name="El-Dorry H."/>
            <person name="Gelbart W.M."/>
            <person name="Gomes S.L."/>
            <person name="Hammond M."/>
            <person name="Hannick L.I."/>
            <person name="Hogan J.R."/>
            <person name="Holmes M.H."/>
            <person name="Jaffe D."/>
            <person name="Johnston J.S."/>
            <person name="Kennedy R.C."/>
            <person name="Koo H."/>
            <person name="Kravitz S."/>
            <person name="Kriventseva E.V."/>
            <person name="Kulp D."/>
            <person name="Labutti K."/>
            <person name="Lee E."/>
            <person name="Li S."/>
            <person name="Lovin D.D."/>
            <person name="Mao C."/>
            <person name="Mauceli E."/>
            <person name="Menck C.F."/>
            <person name="Miller J.R."/>
            <person name="Montgomery P."/>
            <person name="Mori A."/>
            <person name="Nascimento A.L."/>
            <person name="Naveira H.F."/>
            <person name="Nusbaum C."/>
            <person name="O'leary S."/>
            <person name="Orvis J."/>
            <person name="Pertea M."/>
            <person name="Quesneville H."/>
            <person name="Reidenbach K.R."/>
            <person name="Rogers Y.H."/>
            <person name="Roth C.W."/>
            <person name="Schneider J.R."/>
            <person name="Schatz M."/>
            <person name="Shumway M."/>
            <person name="Stanke M."/>
            <person name="Stinson E.O."/>
            <person name="Tubio J.M."/>
            <person name="Vanzee J.P."/>
            <person name="Verjovski-Almeida S."/>
            <person name="Werner D."/>
            <person name="White O."/>
            <person name="Wyder S."/>
            <person name="Zeng Q."/>
            <person name="Zhao Q."/>
            <person name="Zhao Y."/>
            <person name="Hill C.A."/>
            <person name="Raikhel A.S."/>
            <person name="Soares M.B."/>
            <person name="Knudson D.L."/>
            <person name="Lee N.H."/>
            <person name="Galagan J."/>
            <person name="Salzberg S.L."/>
            <person name="Paulsen I.T."/>
            <person name="Dimopoulos G."/>
            <person name="Collins F.H."/>
            <person name="Birren B."/>
            <person name="Fraser-Liggett C.M."/>
            <person name="Severson D.W."/>
        </authorList>
    </citation>
    <scope>NUCLEOTIDE SEQUENCE [LARGE SCALE GENOMIC DNA]</scope>
    <source>
        <strain evidence="1">Liverpool</strain>
    </source>
</reference>
<dbReference type="Proteomes" id="UP000682892">
    <property type="component" value="Unassembled WGS sequence"/>
</dbReference>
<reference evidence="1" key="1">
    <citation type="submission" date="2005-10" db="EMBL/GenBank/DDBJ databases">
        <authorList>
            <person name="Loftus B.J."/>
            <person name="Nene V.M."/>
            <person name="Hannick L.I."/>
            <person name="Bidwell S."/>
            <person name="Haas B."/>
            <person name="Amedeo P."/>
            <person name="Orvis J."/>
            <person name="Wortman J.R."/>
            <person name="White O.R."/>
            <person name="Salzberg S."/>
            <person name="Shumway M."/>
            <person name="Koo H."/>
            <person name="Zhao Y."/>
            <person name="Holmes M."/>
            <person name="Miller J."/>
            <person name="Schatz M."/>
            <person name="Pop M."/>
            <person name="Pai G."/>
            <person name="Utterback T."/>
            <person name="Rogers Y.-H."/>
            <person name="Kravitz S."/>
            <person name="Fraser C.M."/>
        </authorList>
    </citation>
    <scope>NUCLEOTIDE SEQUENCE</scope>
    <source>
        <strain evidence="1">Liverpool</strain>
    </source>
</reference>
<dbReference type="HOGENOM" id="CLU_3034163_0_0_1"/>
<protein>
    <submittedName>
        <fullName evidence="1">AAEL009069-PA</fullName>
    </submittedName>
</protein>
<sequence>MFTSHLRKTECGEARRHTEQLTVLQPLNTDGVLIRAGQPIIASRLSDEVDDLRSV</sequence>
<dbReference type="EMBL" id="CH477551">
    <property type="protein sequence ID" value="EAT39114.1"/>
    <property type="molecule type" value="Genomic_DNA"/>
</dbReference>
<reference evidence="1" key="3">
    <citation type="submission" date="2012-09" db="EMBL/GenBank/DDBJ databases">
        <authorList>
            <consortium name="VectorBase"/>
        </authorList>
    </citation>
    <scope>NUCLEOTIDE SEQUENCE</scope>
    <source>
        <strain evidence="1">Liverpool</strain>
    </source>
</reference>
<evidence type="ECO:0000313" key="1">
    <source>
        <dbReference type="EMBL" id="EAT39114.1"/>
    </source>
</evidence>
<evidence type="ECO:0000313" key="2">
    <source>
        <dbReference type="Proteomes" id="UP000682892"/>
    </source>
</evidence>
<name>Q16WX4_AEDAE</name>